<dbReference type="InterPro" id="IPR051267">
    <property type="entry name" value="STEAP_metalloreductase"/>
</dbReference>
<dbReference type="GO" id="GO:0052851">
    <property type="term" value="F:ferric-chelate reductase (NADPH) activity"/>
    <property type="evidence" value="ECO:0007669"/>
    <property type="project" value="TreeGrafter"/>
</dbReference>
<gene>
    <name evidence="3" type="ORF">BB347_15760</name>
    <name evidence="4" type="ORF">SAMN05421809_1209</name>
</gene>
<dbReference type="EMBL" id="FTNP01000001">
    <property type="protein sequence ID" value="SIR39692.1"/>
    <property type="molecule type" value="Genomic_DNA"/>
</dbReference>
<dbReference type="KEGG" id="hda:BB347_15760"/>
<keyword evidence="1" id="KW-0560">Oxidoreductase</keyword>
<dbReference type="NCBIfam" id="TIGR01915">
    <property type="entry name" value="npdG"/>
    <property type="match status" value="1"/>
</dbReference>
<accession>A0A1N7AKQ8</accession>
<dbReference type="GO" id="GO:0070967">
    <property type="term" value="F:coenzyme F420 binding"/>
    <property type="evidence" value="ECO:0007669"/>
    <property type="project" value="InterPro"/>
</dbReference>
<proteinExistence type="predicted"/>
<dbReference type="InterPro" id="IPR036291">
    <property type="entry name" value="NAD(P)-bd_dom_sf"/>
</dbReference>
<dbReference type="Pfam" id="PF03807">
    <property type="entry name" value="F420_oxidored"/>
    <property type="match status" value="1"/>
</dbReference>
<evidence type="ECO:0000313" key="6">
    <source>
        <dbReference type="Proteomes" id="UP000187321"/>
    </source>
</evidence>
<dbReference type="Gene3D" id="3.40.50.720">
    <property type="entry name" value="NAD(P)-binding Rossmann-like Domain"/>
    <property type="match status" value="1"/>
</dbReference>
<dbReference type="Proteomes" id="UP000185687">
    <property type="component" value="Unassembled WGS sequence"/>
</dbReference>
<evidence type="ECO:0000313" key="4">
    <source>
        <dbReference type="EMBL" id="SIR39692.1"/>
    </source>
</evidence>
<dbReference type="GO" id="GO:0005886">
    <property type="term" value="C:plasma membrane"/>
    <property type="evidence" value="ECO:0007669"/>
    <property type="project" value="TreeGrafter"/>
</dbReference>
<dbReference type="GO" id="GO:0015677">
    <property type="term" value="P:copper ion import"/>
    <property type="evidence" value="ECO:0007669"/>
    <property type="project" value="TreeGrafter"/>
</dbReference>
<reference evidence="4 5" key="2">
    <citation type="submission" date="2017-01" db="EMBL/GenBank/DDBJ databases">
        <authorList>
            <person name="Mah S.A."/>
            <person name="Swanson W.J."/>
            <person name="Moy G.W."/>
            <person name="Vacquier V.D."/>
        </authorList>
    </citation>
    <scope>NUCLEOTIDE SEQUENCE [LARGE SCALE GENOMIC DNA]</scope>
    <source>
        <strain evidence="4 5">CGMCC 1.8909</strain>
    </source>
</reference>
<dbReference type="InterPro" id="IPR028939">
    <property type="entry name" value="P5C_Rdtase_cat_N"/>
</dbReference>
<dbReference type="Proteomes" id="UP000187321">
    <property type="component" value="Chromosome"/>
</dbReference>
<dbReference type="PANTHER" id="PTHR14239">
    <property type="entry name" value="DUDULIN-RELATED"/>
    <property type="match status" value="1"/>
</dbReference>
<dbReference type="GO" id="GO:0008823">
    <property type="term" value="F:cupric reductase (NADH) activity"/>
    <property type="evidence" value="ECO:0007669"/>
    <property type="project" value="TreeGrafter"/>
</dbReference>
<dbReference type="AlphaFoldDB" id="A0A1N7AKQ8"/>
<feature type="domain" description="Pyrroline-5-carboxylate reductase catalytic N-terminal" evidence="2">
    <location>
        <begin position="2"/>
        <end position="104"/>
    </location>
</feature>
<name>A0A1N7AKQ8_9EURY</name>
<evidence type="ECO:0000256" key="1">
    <source>
        <dbReference type="ARBA" id="ARBA00023002"/>
    </source>
</evidence>
<dbReference type="STRING" id="588898.BB347_15760"/>
<protein>
    <submittedName>
        <fullName evidence="3">NADPH-dependent F420 reductase</fullName>
    </submittedName>
    <submittedName>
        <fullName evidence="4">Reduced coenzyme F420:NADP oxidoreductase</fullName>
    </submittedName>
</protein>
<dbReference type="OrthoDB" id="8635at2157"/>
<evidence type="ECO:0000313" key="3">
    <source>
        <dbReference type="EMBL" id="APX97948.1"/>
    </source>
</evidence>
<dbReference type="GO" id="GO:0016651">
    <property type="term" value="F:oxidoreductase activity, acting on NAD(P)H"/>
    <property type="evidence" value="ECO:0007669"/>
    <property type="project" value="InterPro"/>
</dbReference>
<sequence length="222" mass="23542">MRIALLGGTGDIGQGLALRFAHDTDHEVIIGSRDPEKAREAVAEYEEALDSRGVDAKLTGFANEMATDRADVVVLSVPPYYAGDTVEAVADSLDEDTILVTPAVGMQGDEDGLHYHPPGTGSVTQLVAERAPDEVPVVGAFHNLAADALSNLDNELDLDTLLVADDDDAKETVRNLSNEIEGLRALDSGPLANAAEVESVTPLVINIAKYNEDLHDVGVKFL</sequence>
<evidence type="ECO:0000313" key="5">
    <source>
        <dbReference type="Proteomes" id="UP000185687"/>
    </source>
</evidence>
<reference evidence="3 6" key="1">
    <citation type="submission" date="2017-01" db="EMBL/GenBank/DDBJ databases">
        <title>Complete genome sequence of Haloterrigena daqingensis type strain (JX313T).</title>
        <authorList>
            <person name="Shuang W."/>
        </authorList>
    </citation>
    <scope>NUCLEOTIDE SEQUENCE [LARGE SCALE GENOMIC DNA]</scope>
    <source>
        <strain evidence="3 6">JX313</strain>
    </source>
</reference>
<dbReference type="SUPFAM" id="SSF51735">
    <property type="entry name" value="NAD(P)-binding Rossmann-fold domains"/>
    <property type="match status" value="1"/>
</dbReference>
<dbReference type="GO" id="GO:0006740">
    <property type="term" value="P:NADPH regeneration"/>
    <property type="evidence" value="ECO:0007669"/>
    <property type="project" value="InterPro"/>
</dbReference>
<dbReference type="RefSeq" id="WP_076580002.1">
    <property type="nucleotide sequence ID" value="NZ_CP019327.1"/>
</dbReference>
<dbReference type="EMBL" id="CP019327">
    <property type="protein sequence ID" value="APX97948.1"/>
    <property type="molecule type" value="Genomic_DNA"/>
</dbReference>
<dbReference type="InterPro" id="IPR010185">
    <property type="entry name" value="NpdG"/>
</dbReference>
<dbReference type="GeneID" id="30957429"/>
<dbReference type="GO" id="GO:0050661">
    <property type="term" value="F:NADP binding"/>
    <property type="evidence" value="ECO:0007669"/>
    <property type="project" value="InterPro"/>
</dbReference>
<dbReference type="PANTHER" id="PTHR14239:SF0">
    <property type="entry name" value="F420-DEPENDENT NADP REDUCTASE"/>
    <property type="match status" value="1"/>
</dbReference>
<evidence type="ECO:0000259" key="2">
    <source>
        <dbReference type="Pfam" id="PF03807"/>
    </source>
</evidence>
<keyword evidence="5" id="KW-1185">Reference proteome</keyword>
<organism evidence="4 5">
    <name type="scientific">Natronorubrum daqingense</name>
    <dbReference type="NCBI Taxonomy" id="588898"/>
    <lineage>
        <taxon>Archaea</taxon>
        <taxon>Methanobacteriati</taxon>
        <taxon>Methanobacteriota</taxon>
        <taxon>Stenosarchaea group</taxon>
        <taxon>Halobacteria</taxon>
        <taxon>Halobacteriales</taxon>
        <taxon>Natrialbaceae</taxon>
        <taxon>Natronorubrum</taxon>
    </lineage>
</organism>